<organism evidence="2 3">
    <name type="scientific">Conexibacter woesei (strain DSM 14684 / CCUG 47730 / CIP 108061 / JCM 11494 / NBRC 100937 / ID131577)</name>
    <dbReference type="NCBI Taxonomy" id="469383"/>
    <lineage>
        <taxon>Bacteria</taxon>
        <taxon>Bacillati</taxon>
        <taxon>Actinomycetota</taxon>
        <taxon>Thermoleophilia</taxon>
        <taxon>Solirubrobacterales</taxon>
        <taxon>Conexibacteraceae</taxon>
        <taxon>Conexibacter</taxon>
    </lineage>
</organism>
<reference evidence="2 3" key="1">
    <citation type="journal article" date="2010" name="Stand. Genomic Sci.">
        <title>Complete genome sequence of Conexibacter woesei type strain (ID131577).</title>
        <authorList>
            <person name="Pukall R."/>
            <person name="Lapidus A."/>
            <person name="Glavina Del Rio T."/>
            <person name="Copeland A."/>
            <person name="Tice H."/>
            <person name="Cheng J.-F."/>
            <person name="Lucas S."/>
            <person name="Chen F."/>
            <person name="Nolan M."/>
            <person name="Bruce D."/>
            <person name="Goodwin L."/>
            <person name="Pitluck S."/>
            <person name="Mavromatis K."/>
            <person name="Ivanova N."/>
            <person name="Ovchinnikova G."/>
            <person name="Pati A."/>
            <person name="Chen A."/>
            <person name="Palaniappan K."/>
            <person name="Land M."/>
            <person name="Hauser L."/>
            <person name="Chang Y.-J."/>
            <person name="Jeffries C.D."/>
            <person name="Chain P."/>
            <person name="Meincke L."/>
            <person name="Sims D."/>
            <person name="Brettin T."/>
            <person name="Detter J.C."/>
            <person name="Rohde M."/>
            <person name="Goeker M."/>
            <person name="Bristow J."/>
            <person name="Eisen J.A."/>
            <person name="Markowitz V."/>
            <person name="Kyrpides N.C."/>
            <person name="Klenk H.-P."/>
            <person name="Hugenholtz P."/>
        </authorList>
    </citation>
    <scope>NUCLEOTIDE SEQUENCE [LARGE SCALE GENOMIC DNA]</scope>
    <source>
        <strain evidence="3">DSM 14684 / CIP 108061 / JCM 11494 / NBRC 100937 / ID131577</strain>
    </source>
</reference>
<protein>
    <submittedName>
        <fullName evidence="2">Uncharacterized protein</fullName>
    </submittedName>
</protein>
<dbReference type="HOGENOM" id="CLU_1545006_0_0_11"/>
<keyword evidence="3" id="KW-1185">Reference proteome</keyword>
<dbReference type="RefSeq" id="WP_012932202.1">
    <property type="nucleotide sequence ID" value="NC_013739.1"/>
</dbReference>
<sequence length="173" mass="18611" precursor="true">MSPHRRPRAASTSLAAALAVAALFAAAAALALATTPASAPAATPPGPDGKPDARILDGTAQRNLDAARERWHALGATSYRMRVRVQCFCPREITRPRTLAVRRGKPVAPVPEHLRPYATVSRLFARVQEAIDARVAALTAEYTATGVPRTIFVDRSFMIADEERGVGVDRFSR</sequence>
<dbReference type="EMBL" id="CP001854">
    <property type="protein sequence ID" value="ADB49149.1"/>
    <property type="molecule type" value="Genomic_DNA"/>
</dbReference>
<dbReference type="OrthoDB" id="3784471at2"/>
<dbReference type="Proteomes" id="UP000008229">
    <property type="component" value="Chromosome"/>
</dbReference>
<proteinExistence type="predicted"/>
<feature type="signal peptide" evidence="1">
    <location>
        <begin position="1"/>
        <end position="41"/>
    </location>
</feature>
<dbReference type="AlphaFoldDB" id="D3F9I2"/>
<evidence type="ECO:0000256" key="1">
    <source>
        <dbReference type="SAM" id="SignalP"/>
    </source>
</evidence>
<evidence type="ECO:0000313" key="3">
    <source>
        <dbReference type="Proteomes" id="UP000008229"/>
    </source>
</evidence>
<dbReference type="KEGG" id="cwo:Cwoe_0716"/>
<evidence type="ECO:0000313" key="2">
    <source>
        <dbReference type="EMBL" id="ADB49149.1"/>
    </source>
</evidence>
<accession>D3F9I2</accession>
<dbReference type="InterPro" id="IPR046172">
    <property type="entry name" value="DUF6174"/>
</dbReference>
<dbReference type="Pfam" id="PF19671">
    <property type="entry name" value="DUF6174"/>
    <property type="match status" value="1"/>
</dbReference>
<name>D3F9I2_CONWI</name>
<feature type="chain" id="PRO_5003043581" evidence="1">
    <location>
        <begin position="42"/>
        <end position="173"/>
    </location>
</feature>
<reference evidence="3" key="2">
    <citation type="submission" date="2010-01" db="EMBL/GenBank/DDBJ databases">
        <title>The complete genome of Conexibacter woesei DSM 14684.</title>
        <authorList>
            <consortium name="US DOE Joint Genome Institute (JGI-PGF)"/>
            <person name="Lucas S."/>
            <person name="Copeland A."/>
            <person name="Lapidus A."/>
            <person name="Glavina del Rio T."/>
            <person name="Dalin E."/>
            <person name="Tice H."/>
            <person name="Bruce D."/>
            <person name="Goodwin L."/>
            <person name="Pitluck S."/>
            <person name="Kyrpides N."/>
            <person name="Mavromatis K."/>
            <person name="Ivanova N."/>
            <person name="Mikhailova N."/>
            <person name="Chertkov O."/>
            <person name="Brettin T."/>
            <person name="Detter J.C."/>
            <person name="Han C."/>
            <person name="Larimer F."/>
            <person name="Land M."/>
            <person name="Hauser L."/>
            <person name="Markowitz V."/>
            <person name="Cheng J.-F."/>
            <person name="Hugenholtz P."/>
            <person name="Woyke T."/>
            <person name="Wu D."/>
            <person name="Pukall R."/>
            <person name="Steenblock K."/>
            <person name="Schneider S."/>
            <person name="Klenk H.-P."/>
            <person name="Eisen J.A."/>
        </authorList>
    </citation>
    <scope>NUCLEOTIDE SEQUENCE [LARGE SCALE GENOMIC DNA]</scope>
    <source>
        <strain evidence="3">DSM 14684 / CIP 108061 / JCM 11494 / NBRC 100937 / ID131577</strain>
    </source>
</reference>
<gene>
    <name evidence="2" type="ordered locus">Cwoe_0716</name>
</gene>
<dbReference type="STRING" id="469383.Cwoe_0716"/>
<keyword evidence="1" id="KW-0732">Signal</keyword>